<keyword evidence="3" id="KW-1185">Reference proteome</keyword>
<proteinExistence type="predicted"/>
<feature type="non-terminal residue" evidence="2">
    <location>
        <position position="149"/>
    </location>
</feature>
<name>A0A820ZD39_9BILA</name>
<sequence>MQMFIPIECREKGIKNNMILRNPSNEMNNSAIQSNSPRFNLSSHDWPTVNKTTNNNNIIPQLNEQNIWKELKVKQDEINIKNEEINRQLQFMQTKYDDYMNKMGSIILIMSQQVRIQNDNIERCYTTMNEVLPILSSTLETFQCLITKP</sequence>
<organism evidence="2 3">
    <name type="scientific">Rotaria magnacalcarata</name>
    <dbReference type="NCBI Taxonomy" id="392030"/>
    <lineage>
        <taxon>Eukaryota</taxon>
        <taxon>Metazoa</taxon>
        <taxon>Spiralia</taxon>
        <taxon>Gnathifera</taxon>
        <taxon>Rotifera</taxon>
        <taxon>Eurotatoria</taxon>
        <taxon>Bdelloidea</taxon>
        <taxon>Philodinida</taxon>
        <taxon>Philodinidae</taxon>
        <taxon>Rotaria</taxon>
    </lineage>
</organism>
<dbReference type="EMBL" id="CAJOBG010063404">
    <property type="protein sequence ID" value="CAF4561889.1"/>
    <property type="molecule type" value="Genomic_DNA"/>
</dbReference>
<reference evidence="2" key="1">
    <citation type="submission" date="2021-02" db="EMBL/GenBank/DDBJ databases">
        <authorList>
            <person name="Nowell W R."/>
        </authorList>
    </citation>
    <scope>NUCLEOTIDE SEQUENCE</scope>
</reference>
<comment type="caution">
    <text evidence="2">The sequence shown here is derived from an EMBL/GenBank/DDBJ whole genome shotgun (WGS) entry which is preliminary data.</text>
</comment>
<accession>A0A820ZD39</accession>
<feature type="coiled-coil region" evidence="1">
    <location>
        <begin position="75"/>
        <end position="102"/>
    </location>
</feature>
<protein>
    <submittedName>
        <fullName evidence="2">Uncharacterized protein</fullName>
    </submittedName>
</protein>
<gene>
    <name evidence="2" type="ORF">OVN521_LOCUS43676</name>
</gene>
<evidence type="ECO:0000313" key="3">
    <source>
        <dbReference type="Proteomes" id="UP000663866"/>
    </source>
</evidence>
<evidence type="ECO:0000256" key="1">
    <source>
        <dbReference type="SAM" id="Coils"/>
    </source>
</evidence>
<evidence type="ECO:0000313" key="2">
    <source>
        <dbReference type="EMBL" id="CAF4561889.1"/>
    </source>
</evidence>
<dbReference type="AlphaFoldDB" id="A0A820ZD39"/>
<dbReference type="Proteomes" id="UP000663866">
    <property type="component" value="Unassembled WGS sequence"/>
</dbReference>
<keyword evidence="1" id="KW-0175">Coiled coil</keyword>